<dbReference type="EMBL" id="CP029479">
    <property type="protein sequence ID" value="AWM77222.1"/>
    <property type="molecule type" value="Genomic_DNA"/>
</dbReference>
<dbReference type="InterPro" id="IPR018484">
    <property type="entry name" value="FGGY_N"/>
</dbReference>
<evidence type="ECO:0000256" key="6">
    <source>
        <dbReference type="ARBA" id="ARBA00022840"/>
    </source>
</evidence>
<evidence type="ECO:0000256" key="4">
    <source>
        <dbReference type="ARBA" id="ARBA00022777"/>
    </source>
</evidence>
<evidence type="ECO:0000256" key="5">
    <source>
        <dbReference type="ARBA" id="ARBA00022798"/>
    </source>
</evidence>
<dbReference type="InterPro" id="IPR005999">
    <property type="entry name" value="Glycerol_kin"/>
</dbReference>
<evidence type="ECO:0000259" key="8">
    <source>
        <dbReference type="Pfam" id="PF02782"/>
    </source>
</evidence>
<dbReference type="KEGG" id="phb:HYN04_05265"/>
<evidence type="ECO:0000313" key="9">
    <source>
        <dbReference type="EMBL" id="AWM77222.1"/>
    </source>
</evidence>
<dbReference type="NCBIfam" id="NF000756">
    <property type="entry name" value="PRK00047.1"/>
    <property type="match status" value="1"/>
</dbReference>
<dbReference type="SUPFAM" id="SSF53067">
    <property type="entry name" value="Actin-like ATPase domain"/>
    <property type="match status" value="2"/>
</dbReference>
<keyword evidence="3" id="KW-0547">Nucleotide-binding</keyword>
<dbReference type="GO" id="GO:0019563">
    <property type="term" value="P:glycerol catabolic process"/>
    <property type="evidence" value="ECO:0007669"/>
    <property type="project" value="TreeGrafter"/>
</dbReference>
<dbReference type="FunFam" id="3.30.420.40:FF:000008">
    <property type="entry name" value="Glycerol kinase"/>
    <property type="match status" value="1"/>
</dbReference>
<dbReference type="InterPro" id="IPR043129">
    <property type="entry name" value="ATPase_NBD"/>
</dbReference>
<dbReference type="GO" id="GO:0006072">
    <property type="term" value="P:glycerol-3-phosphate metabolic process"/>
    <property type="evidence" value="ECO:0007669"/>
    <property type="project" value="InterPro"/>
</dbReference>
<dbReference type="Proteomes" id="UP000247763">
    <property type="component" value="Chromosome"/>
</dbReference>
<keyword evidence="2" id="KW-0808">Transferase</keyword>
<protein>
    <submittedName>
        <fullName evidence="9">Glycerol kinase</fullName>
    </submittedName>
</protein>
<dbReference type="Pfam" id="PF02782">
    <property type="entry name" value="FGGY_C"/>
    <property type="match status" value="1"/>
</dbReference>
<evidence type="ECO:0000256" key="3">
    <source>
        <dbReference type="ARBA" id="ARBA00022741"/>
    </source>
</evidence>
<gene>
    <name evidence="9" type="primary">glpK</name>
    <name evidence="9" type="ORF">HYN04_05265</name>
</gene>
<evidence type="ECO:0000259" key="7">
    <source>
        <dbReference type="Pfam" id="PF00370"/>
    </source>
</evidence>
<sequence length="499" mass="52834">MSSTFILSLDQGTTSTRAILFDTAGIEVASLSEPLQQYYPGDGEVEHDASEIYAAAVKVLRGVLEMAGRRASEVAAIGVTNQRETIVVWDRKTGEPVGRALVWQDRRTAPACEALRAKGVEPRVTALTGLLLDPYFSGTKLAWILDSQPGLRARAEAGELLAGTMDCWVIWKLTGGAVHATDATNASRTLLFDIHAQDWSDELLDLFRVPRGLLPRVLNCADDYGRTLPEFLGGAIAIRGVAGDQQAALMGQGCIRPGEMKATYGTGCFLLLNTGETAARSSARLLTTVAARLDGKATYALEGSIFVAGAALQWVNEGLQVPGGGAEVEALARRARPGHGVTLVPAFTGLGAPWWDPEARAGLLGMTRDTGIPEIADAAFEAAAFQTRDLIEAMRLDAPAAFGPDAELRVDGGMSRSAWFCQKLADRTRTPVGRAAYEETTALGAALFAGLGCGIFATPADAASARPQTTRLSPQGDSEAADQAYAGWLRAVSRIRSDA</sequence>
<reference evidence="10" key="1">
    <citation type="submission" date="2018-05" db="EMBL/GenBank/DDBJ databases">
        <title>Genome sequencing of Phenylobacterium sp. HYN0004.</title>
        <authorList>
            <person name="Yi H."/>
            <person name="Baek C."/>
        </authorList>
    </citation>
    <scope>NUCLEOTIDE SEQUENCE [LARGE SCALE GENOMIC DNA]</scope>
    <source>
        <strain evidence="10">HYN0004</strain>
    </source>
</reference>
<dbReference type="OrthoDB" id="9805576at2"/>
<comment type="similarity">
    <text evidence="1">Belongs to the FGGY kinase family.</text>
</comment>
<name>A0A2Z3HPN1_9CAUL</name>
<dbReference type="CDD" id="cd07786">
    <property type="entry name" value="FGGY_EcGK_like"/>
    <property type="match status" value="1"/>
</dbReference>
<evidence type="ECO:0000256" key="2">
    <source>
        <dbReference type="ARBA" id="ARBA00022679"/>
    </source>
</evidence>
<proteinExistence type="inferred from homology"/>
<dbReference type="Gene3D" id="3.30.420.40">
    <property type="match status" value="2"/>
</dbReference>
<dbReference type="AlphaFoldDB" id="A0A2Z3HPN1"/>
<dbReference type="PANTHER" id="PTHR10196:SF78">
    <property type="entry name" value="GLYCEROL KINASE"/>
    <property type="match status" value="1"/>
</dbReference>
<accession>A0A2Z3HPN1</accession>
<dbReference type="InterPro" id="IPR018485">
    <property type="entry name" value="FGGY_C"/>
</dbReference>
<feature type="domain" description="Carbohydrate kinase FGGY C-terminal" evidence="8">
    <location>
        <begin position="261"/>
        <end position="451"/>
    </location>
</feature>
<dbReference type="GO" id="GO:0005524">
    <property type="term" value="F:ATP binding"/>
    <property type="evidence" value="ECO:0007669"/>
    <property type="project" value="UniProtKB-KW"/>
</dbReference>
<dbReference type="InterPro" id="IPR000577">
    <property type="entry name" value="Carb_kinase_FGGY"/>
</dbReference>
<dbReference type="PANTHER" id="PTHR10196">
    <property type="entry name" value="SUGAR KINASE"/>
    <property type="match status" value="1"/>
</dbReference>
<dbReference type="RefSeq" id="WP_110449791.1">
    <property type="nucleotide sequence ID" value="NZ_CP029479.1"/>
</dbReference>
<evidence type="ECO:0000313" key="10">
    <source>
        <dbReference type="Proteomes" id="UP000247763"/>
    </source>
</evidence>
<dbReference type="GO" id="GO:0005829">
    <property type="term" value="C:cytosol"/>
    <property type="evidence" value="ECO:0007669"/>
    <property type="project" value="TreeGrafter"/>
</dbReference>
<keyword evidence="4 9" id="KW-0418">Kinase</keyword>
<dbReference type="NCBIfam" id="TIGR01311">
    <property type="entry name" value="glycerol_kin"/>
    <property type="match status" value="1"/>
</dbReference>
<organism evidence="9 10">
    <name type="scientific">Phenylobacterium parvum</name>
    <dbReference type="NCBI Taxonomy" id="2201350"/>
    <lineage>
        <taxon>Bacteria</taxon>
        <taxon>Pseudomonadati</taxon>
        <taxon>Pseudomonadota</taxon>
        <taxon>Alphaproteobacteria</taxon>
        <taxon>Caulobacterales</taxon>
        <taxon>Caulobacteraceae</taxon>
        <taxon>Phenylobacterium</taxon>
    </lineage>
</organism>
<dbReference type="GO" id="GO:0004370">
    <property type="term" value="F:glycerol kinase activity"/>
    <property type="evidence" value="ECO:0007669"/>
    <property type="project" value="InterPro"/>
</dbReference>
<feature type="domain" description="Carbohydrate kinase FGGY N-terminal" evidence="7">
    <location>
        <begin position="6"/>
        <end position="251"/>
    </location>
</feature>
<dbReference type="PIRSF" id="PIRSF000538">
    <property type="entry name" value="GlpK"/>
    <property type="match status" value="1"/>
</dbReference>
<keyword evidence="10" id="KW-1185">Reference proteome</keyword>
<dbReference type="Pfam" id="PF00370">
    <property type="entry name" value="FGGY_N"/>
    <property type="match status" value="1"/>
</dbReference>
<evidence type="ECO:0000256" key="1">
    <source>
        <dbReference type="ARBA" id="ARBA00009156"/>
    </source>
</evidence>
<keyword evidence="5" id="KW-0319">Glycerol metabolism</keyword>
<keyword evidence="6" id="KW-0067">ATP-binding</keyword>